<feature type="non-terminal residue" evidence="1">
    <location>
        <position position="79"/>
    </location>
</feature>
<name>A0A820S6J7_9BILA</name>
<gene>
    <name evidence="1" type="ORF">OXD698_LOCUS54069</name>
</gene>
<evidence type="ECO:0000313" key="1">
    <source>
        <dbReference type="EMBL" id="CAF4445424.1"/>
    </source>
</evidence>
<sequence length="79" mass="8952">NISVLNSGRDSILELKDELAGRVQKQVRAYEQHSSENIHNRSIVPQVTSEISDEKKNIFTVESVNTPEQYIIEKALTRG</sequence>
<dbReference type="Proteomes" id="UP000663844">
    <property type="component" value="Unassembled WGS sequence"/>
</dbReference>
<dbReference type="EMBL" id="CAJOAZ010032172">
    <property type="protein sequence ID" value="CAF4445424.1"/>
    <property type="molecule type" value="Genomic_DNA"/>
</dbReference>
<dbReference type="AlphaFoldDB" id="A0A820S6J7"/>
<reference evidence="1" key="1">
    <citation type="submission" date="2021-02" db="EMBL/GenBank/DDBJ databases">
        <authorList>
            <person name="Nowell W R."/>
        </authorList>
    </citation>
    <scope>NUCLEOTIDE SEQUENCE</scope>
</reference>
<comment type="caution">
    <text evidence="1">The sequence shown here is derived from an EMBL/GenBank/DDBJ whole genome shotgun (WGS) entry which is preliminary data.</text>
</comment>
<protein>
    <submittedName>
        <fullName evidence="1">Uncharacterized protein</fullName>
    </submittedName>
</protein>
<feature type="non-terminal residue" evidence="1">
    <location>
        <position position="1"/>
    </location>
</feature>
<accession>A0A820S6J7</accession>
<evidence type="ECO:0000313" key="2">
    <source>
        <dbReference type="Proteomes" id="UP000663844"/>
    </source>
</evidence>
<organism evidence="1 2">
    <name type="scientific">Adineta steineri</name>
    <dbReference type="NCBI Taxonomy" id="433720"/>
    <lineage>
        <taxon>Eukaryota</taxon>
        <taxon>Metazoa</taxon>
        <taxon>Spiralia</taxon>
        <taxon>Gnathifera</taxon>
        <taxon>Rotifera</taxon>
        <taxon>Eurotatoria</taxon>
        <taxon>Bdelloidea</taxon>
        <taxon>Adinetida</taxon>
        <taxon>Adinetidae</taxon>
        <taxon>Adineta</taxon>
    </lineage>
</organism>
<proteinExistence type="predicted"/>